<organism evidence="2 3">
    <name type="scientific">Melipona bicolor</name>
    <dbReference type="NCBI Taxonomy" id="60889"/>
    <lineage>
        <taxon>Eukaryota</taxon>
        <taxon>Metazoa</taxon>
        <taxon>Ecdysozoa</taxon>
        <taxon>Arthropoda</taxon>
        <taxon>Hexapoda</taxon>
        <taxon>Insecta</taxon>
        <taxon>Pterygota</taxon>
        <taxon>Neoptera</taxon>
        <taxon>Endopterygota</taxon>
        <taxon>Hymenoptera</taxon>
        <taxon>Apocrita</taxon>
        <taxon>Aculeata</taxon>
        <taxon>Apoidea</taxon>
        <taxon>Anthophila</taxon>
        <taxon>Apidae</taxon>
        <taxon>Melipona</taxon>
    </lineage>
</organism>
<feature type="region of interest" description="Disordered" evidence="1">
    <location>
        <begin position="1"/>
        <end position="54"/>
    </location>
</feature>
<dbReference type="AlphaFoldDB" id="A0AA40G1W9"/>
<evidence type="ECO:0000313" key="3">
    <source>
        <dbReference type="Proteomes" id="UP001177670"/>
    </source>
</evidence>
<protein>
    <submittedName>
        <fullName evidence="2">Uncharacterized protein</fullName>
    </submittedName>
</protein>
<feature type="compositionally biased region" description="Acidic residues" evidence="1">
    <location>
        <begin position="26"/>
        <end position="47"/>
    </location>
</feature>
<keyword evidence="3" id="KW-1185">Reference proteome</keyword>
<proteinExistence type="predicted"/>
<reference evidence="2" key="1">
    <citation type="submission" date="2021-10" db="EMBL/GenBank/DDBJ databases">
        <title>Melipona bicolor Genome sequencing and assembly.</title>
        <authorList>
            <person name="Araujo N.S."/>
            <person name="Arias M.C."/>
        </authorList>
    </citation>
    <scope>NUCLEOTIDE SEQUENCE</scope>
    <source>
        <strain evidence="2">USP_2M_L1-L4_2017</strain>
        <tissue evidence="2">Whole body</tissue>
    </source>
</reference>
<dbReference type="EMBL" id="JAHYIQ010000009">
    <property type="protein sequence ID" value="KAK1129182.1"/>
    <property type="molecule type" value="Genomic_DNA"/>
</dbReference>
<dbReference type="Proteomes" id="UP001177670">
    <property type="component" value="Unassembled WGS sequence"/>
</dbReference>
<accession>A0AA40G1W9</accession>
<evidence type="ECO:0000256" key="1">
    <source>
        <dbReference type="SAM" id="MobiDB-lite"/>
    </source>
</evidence>
<sequence length="78" mass="9159">MDTTRRREVGVGAIQSRREGETESQKEEEDDEDDEDDDDDDDDDEIQDGWWWGRQSRAMLEGTKGRRKRVASGRSRVR</sequence>
<name>A0AA40G1W9_9HYME</name>
<feature type="compositionally biased region" description="Basic and acidic residues" evidence="1">
    <location>
        <begin position="16"/>
        <end position="25"/>
    </location>
</feature>
<evidence type="ECO:0000313" key="2">
    <source>
        <dbReference type="EMBL" id="KAK1129182.1"/>
    </source>
</evidence>
<comment type="caution">
    <text evidence="2">The sequence shown here is derived from an EMBL/GenBank/DDBJ whole genome shotgun (WGS) entry which is preliminary data.</text>
</comment>
<gene>
    <name evidence="2" type="ORF">K0M31_020312</name>
</gene>